<dbReference type="InterPro" id="IPR008271">
    <property type="entry name" value="Ser/Thr_kinase_AS"/>
</dbReference>
<proteinExistence type="predicted"/>
<dbReference type="Gene3D" id="1.10.510.10">
    <property type="entry name" value="Transferase(Phosphotransferase) domain 1"/>
    <property type="match status" value="2"/>
</dbReference>
<feature type="compositionally biased region" description="Polar residues" evidence="5">
    <location>
        <begin position="422"/>
        <end position="431"/>
    </location>
</feature>
<dbReference type="Proteomes" id="UP000095192">
    <property type="component" value="Unassembled WGS sequence"/>
</dbReference>
<comment type="caution">
    <text evidence="7">The sequence shown here is derived from an EMBL/GenBank/DDBJ whole genome shotgun (WGS) entry which is preliminary data.</text>
</comment>
<evidence type="ECO:0000256" key="3">
    <source>
        <dbReference type="ARBA" id="ARBA00022777"/>
    </source>
</evidence>
<organism evidence="7 8">
    <name type="scientific">Cyclospora cayetanensis</name>
    <dbReference type="NCBI Taxonomy" id="88456"/>
    <lineage>
        <taxon>Eukaryota</taxon>
        <taxon>Sar</taxon>
        <taxon>Alveolata</taxon>
        <taxon>Apicomplexa</taxon>
        <taxon>Conoidasida</taxon>
        <taxon>Coccidia</taxon>
        <taxon>Eucoccidiorida</taxon>
        <taxon>Eimeriorina</taxon>
        <taxon>Eimeriidae</taxon>
        <taxon>Cyclospora</taxon>
    </lineage>
</organism>
<dbReference type="PROSITE" id="PS00108">
    <property type="entry name" value="PROTEIN_KINASE_ST"/>
    <property type="match status" value="1"/>
</dbReference>
<gene>
    <name evidence="7" type="ORF">cyc_02177</name>
</gene>
<feature type="compositionally biased region" description="Polar residues" evidence="5">
    <location>
        <begin position="222"/>
        <end position="236"/>
    </location>
</feature>
<reference evidence="7 8" key="1">
    <citation type="journal article" date="2016" name="BMC Genomics">
        <title>Comparative genomics reveals Cyclospora cayetanensis possesses coccidia-like metabolism and invasion components but unique surface antigens.</title>
        <authorList>
            <person name="Liu S."/>
            <person name="Wang L."/>
            <person name="Zheng H."/>
            <person name="Xu Z."/>
            <person name="Roellig D.M."/>
            <person name="Li N."/>
            <person name="Frace M.A."/>
            <person name="Tang K."/>
            <person name="Arrowood M.J."/>
            <person name="Moss D.M."/>
            <person name="Zhang L."/>
            <person name="Feng Y."/>
            <person name="Xiao L."/>
        </authorList>
    </citation>
    <scope>NUCLEOTIDE SEQUENCE [LARGE SCALE GENOMIC DNA]</scope>
    <source>
        <strain evidence="7 8">CHN_HEN01</strain>
    </source>
</reference>
<dbReference type="Pfam" id="PF07714">
    <property type="entry name" value="PK_Tyr_Ser-Thr"/>
    <property type="match status" value="1"/>
</dbReference>
<dbReference type="InParanoid" id="A0A1D3D1X6"/>
<feature type="region of interest" description="Disordered" evidence="5">
    <location>
        <begin position="909"/>
        <end position="940"/>
    </location>
</feature>
<accession>A0A1D3D1X6</accession>
<feature type="region of interest" description="Disordered" evidence="5">
    <location>
        <begin position="213"/>
        <end position="236"/>
    </location>
</feature>
<feature type="compositionally biased region" description="Low complexity" evidence="5">
    <location>
        <begin position="1056"/>
        <end position="1067"/>
    </location>
</feature>
<dbReference type="PANTHER" id="PTHR44329">
    <property type="entry name" value="SERINE/THREONINE-PROTEIN KINASE TNNI3K-RELATED"/>
    <property type="match status" value="1"/>
</dbReference>
<dbReference type="PROSITE" id="PS50011">
    <property type="entry name" value="PROTEIN_KINASE_DOM"/>
    <property type="match status" value="1"/>
</dbReference>
<feature type="compositionally biased region" description="Low complexity" evidence="5">
    <location>
        <begin position="929"/>
        <end position="940"/>
    </location>
</feature>
<feature type="domain" description="Protein kinase" evidence="6">
    <location>
        <begin position="1083"/>
        <end position="1464"/>
    </location>
</feature>
<evidence type="ECO:0000313" key="8">
    <source>
        <dbReference type="Proteomes" id="UP000095192"/>
    </source>
</evidence>
<feature type="compositionally biased region" description="Basic and acidic residues" evidence="5">
    <location>
        <begin position="666"/>
        <end position="681"/>
    </location>
</feature>
<evidence type="ECO:0000256" key="2">
    <source>
        <dbReference type="ARBA" id="ARBA00022741"/>
    </source>
</evidence>
<evidence type="ECO:0000259" key="6">
    <source>
        <dbReference type="PROSITE" id="PS50011"/>
    </source>
</evidence>
<keyword evidence="1" id="KW-0808">Transferase</keyword>
<dbReference type="InterPro" id="IPR001245">
    <property type="entry name" value="Ser-Thr/Tyr_kinase_cat_dom"/>
</dbReference>
<feature type="region of interest" description="Disordered" evidence="5">
    <location>
        <begin position="969"/>
        <end position="1071"/>
    </location>
</feature>
<feature type="region of interest" description="Disordered" evidence="5">
    <location>
        <begin position="251"/>
        <end position="345"/>
    </location>
</feature>
<dbReference type="InterPro" id="IPR051681">
    <property type="entry name" value="Ser/Thr_Kinases-Pseudokinases"/>
</dbReference>
<evidence type="ECO:0000256" key="5">
    <source>
        <dbReference type="SAM" id="MobiDB-lite"/>
    </source>
</evidence>
<keyword evidence="3" id="KW-0418">Kinase</keyword>
<dbReference type="EMBL" id="JROU02001086">
    <property type="protein sequence ID" value="OEH77451.1"/>
    <property type="molecule type" value="Genomic_DNA"/>
</dbReference>
<feature type="compositionally biased region" description="Low complexity" evidence="5">
    <location>
        <begin position="686"/>
        <end position="695"/>
    </location>
</feature>
<dbReference type="SUPFAM" id="SSF56112">
    <property type="entry name" value="Protein kinase-like (PK-like)"/>
    <property type="match status" value="1"/>
</dbReference>
<protein>
    <submittedName>
        <fullName evidence="7">Tyrosine kinase-like</fullName>
    </submittedName>
</protein>
<evidence type="ECO:0000256" key="4">
    <source>
        <dbReference type="ARBA" id="ARBA00022840"/>
    </source>
</evidence>
<feature type="compositionally biased region" description="Polar residues" evidence="5">
    <location>
        <begin position="600"/>
        <end position="609"/>
    </location>
</feature>
<dbReference type="VEuPathDB" id="ToxoDB:LOC34619067"/>
<dbReference type="InterPro" id="IPR000719">
    <property type="entry name" value="Prot_kinase_dom"/>
</dbReference>
<keyword evidence="4" id="KW-0067">ATP-binding</keyword>
<dbReference type="InterPro" id="IPR011009">
    <property type="entry name" value="Kinase-like_dom_sf"/>
</dbReference>
<dbReference type="Pfam" id="PF00069">
    <property type="entry name" value="Pkinase"/>
    <property type="match status" value="1"/>
</dbReference>
<dbReference type="GO" id="GO:0005524">
    <property type="term" value="F:ATP binding"/>
    <property type="evidence" value="ECO:0007669"/>
    <property type="project" value="UniProtKB-KW"/>
</dbReference>
<feature type="compositionally biased region" description="Polar residues" evidence="5">
    <location>
        <begin position="395"/>
        <end position="404"/>
    </location>
</feature>
<keyword evidence="2" id="KW-0547">Nucleotide-binding</keyword>
<feature type="region of interest" description="Disordered" evidence="5">
    <location>
        <begin position="591"/>
        <end position="718"/>
    </location>
</feature>
<evidence type="ECO:0000313" key="7">
    <source>
        <dbReference type="EMBL" id="OEH77451.1"/>
    </source>
</evidence>
<dbReference type="GO" id="GO:0004674">
    <property type="term" value="F:protein serine/threonine kinase activity"/>
    <property type="evidence" value="ECO:0007669"/>
    <property type="project" value="TreeGrafter"/>
</dbReference>
<dbReference type="VEuPathDB" id="ToxoDB:cyc_02177"/>
<sequence>MAGPPSSPGGELPIGVLMKSDVAFLTDSSFIRKGRGFRKDGISTGVHSLCKYLSGASAASGGSLSRVLCPLLTEAVAAPCTPAPCSSSWRGVARRCERVEGGITAPTPPAAAAVSREGSREGAMRRATKAAFSSLFDVLSEASASQERTQQEGRPQQRPLLELAGACGCCREMEGSAATAAATSAVEEAAQTEASASLAHSMDSLSLRAAPSVLAAPPSRPSEGTSSGCCDSGSLNESDGGEFKEALLHRSASGAAEVQAVRPRSTRSRSDCPEPVAALQQRLSSSATPERLQAAAAATATAAATSAREGEEEHQQRSYGLGGFLRRPDRRLKTEPPRPQGGASLLQRFIRSFSRSSNEIRAPQPAAAGAVPSALLQQGQPPHEKQRRPHAAETSIHSGSSARSGTGGMRGQHRRAAGSSRGAPQSQGQGVSAASLGVTVAAMRVSDMGGIHIETGSGASVYTKGSLVGTPPIAGPSGLTDASGGGSYYYYGEVRRSKRHGWGLLANEERLLFEGQWQNDTVLGWYICYHELATEFGFRELNEVCGVSVLSDSDFFIVPVRRGKQKHFTIHAASAFTIMVTDMEALQDEDGGAGLLRGAPSTSDSSRCSVASCPDAGMMQQGVAQRQQMDQEEDEGSMSHGRVSFSDLPSDAASSLMQREGSGSVERGKGPLEDHEARGDAAEGPSASEARSSLRSTRRTQTRGATFPEFTTQENLAAEETPLCEGVRRGSSKRGTLTPGVAGSPWGGAQPYLRASDCHKWSCITLSYFLRLLGMQHEAVLFKRNRVSGSDIPSLGDAELRAVGLKDRHTRCFLLSVFRYLWSCTDHRDPLMPHNRRHLKQMSERVPIIASSAVSVGPCVGGGGFAAVHKARVRGAPHMGSATVACKIFRYNPRPTAVAAALTAKPLLSRNPQGAHHGGGPRQQAAPLSGSRSSEASSISSVSQDFAGGLHGPYAAGISLWAQNQSPLIPYSQQTEPPSDIRTKQGGPPHFVSDGGPWSGGSLSAEGTGRRPSTPRAGGGGLSSPSAEGPLKGGRRHEKESPSLLMAPSPPLRGPSSICSTSQSSASDMACSGESRLFLESGDGRSEGRGETAHHTVFGGPKAVASEGGPPPSGSSQFAWEWHIARLRNVDFFRYCPRPVKHRDLEADILSVLQPHSNVVSVYGKCSLRPGEEALLIEYCSRGSLDALIFPGASLGGGPGAAPLRRGKRRAPLTRPEIVRLFEEAAAGLAHVHSCNILHRDIKLSNILVTETTAKESPSYCVVGVAAQIADFGVATAFVPTDSPSVLGLFGNVFYAAPEAGQDDELHGCGSWGSDVACALVGEKARGKDCCTCGSSGLRLLLAIPPCSSHQSVYRRVWLAAVLRGEGFFPASDVWSFGVAFWEALTGQMAFDGLSAGYVYVHVAAGDLRLAPPSDLLPGLRLLLQQMLHPSHKERPTFTDIRRELAALQEKTISAIEEDLDEFFSY</sequence>
<evidence type="ECO:0000256" key="1">
    <source>
        <dbReference type="ARBA" id="ARBA00022679"/>
    </source>
</evidence>
<dbReference type="SMART" id="SM00220">
    <property type="entry name" value="S_TKc"/>
    <property type="match status" value="1"/>
</dbReference>
<feature type="region of interest" description="Disordered" evidence="5">
    <location>
        <begin position="357"/>
        <end position="431"/>
    </location>
</feature>
<feature type="compositionally biased region" description="Low complexity" evidence="5">
    <location>
        <begin position="294"/>
        <end position="307"/>
    </location>
</feature>
<name>A0A1D3D1X6_9EIME</name>
<keyword evidence="8" id="KW-1185">Reference proteome</keyword>
<dbReference type="PANTHER" id="PTHR44329:SF288">
    <property type="entry name" value="MITOGEN-ACTIVATED PROTEIN KINASE KINASE KINASE 20"/>
    <property type="match status" value="1"/>
</dbReference>